<dbReference type="Proteomes" id="UP000662637">
    <property type="component" value="Unassembled WGS sequence"/>
</dbReference>
<protein>
    <submittedName>
        <fullName evidence="3">Uncharacterized protein</fullName>
    </submittedName>
</protein>
<reference evidence="3 4" key="1">
    <citation type="submission" date="2019-04" db="EMBL/GenBank/DDBJ databases">
        <authorList>
            <person name="Alioto T."/>
            <person name="Alioto T."/>
        </authorList>
    </citation>
    <scope>NUCLEOTIDE SEQUENCE [LARGE SCALE GENOMIC DNA]</scope>
</reference>
<dbReference type="EMBL" id="CABDUW010000192">
    <property type="protein sequence ID" value="VTJ62109.1"/>
    <property type="molecule type" value="Genomic_DNA"/>
</dbReference>
<feature type="transmembrane region" description="Helical" evidence="1">
    <location>
        <begin position="52"/>
        <end position="70"/>
    </location>
</feature>
<gene>
    <name evidence="2" type="ORF">GHT09_009246</name>
    <name evidence="3" type="ORF">MONAX_5E011622</name>
</gene>
<name>A0A5E4B003_MARMO</name>
<evidence type="ECO:0000256" key="1">
    <source>
        <dbReference type="SAM" id="Phobius"/>
    </source>
</evidence>
<dbReference type="EMBL" id="WJEC01008160">
    <property type="protein sequence ID" value="KAF7463518.1"/>
    <property type="molecule type" value="Genomic_DNA"/>
</dbReference>
<accession>A0A5E4B003</accession>
<proteinExistence type="predicted"/>
<dbReference type="AlphaFoldDB" id="A0A5E4B003"/>
<evidence type="ECO:0000313" key="4">
    <source>
        <dbReference type="Proteomes" id="UP000335636"/>
    </source>
</evidence>
<evidence type="ECO:0000313" key="2">
    <source>
        <dbReference type="EMBL" id="KAF7463518.1"/>
    </source>
</evidence>
<evidence type="ECO:0000313" key="3">
    <source>
        <dbReference type="EMBL" id="VTJ62109.1"/>
    </source>
</evidence>
<keyword evidence="4" id="KW-1185">Reference proteome</keyword>
<dbReference type="Proteomes" id="UP000335636">
    <property type="component" value="Unassembled WGS sequence"/>
</dbReference>
<keyword evidence="1" id="KW-0812">Transmembrane</keyword>
<sequence length="106" mass="11992">MLSNSHFCGGWCPSRCAGSKTCQLLSLASALTLFVCKNQSVSHWATWVPYPFIIYIFCNLDFQFVYRIVLGSSKRAKEEICIAELKAEPRPSAKAEQWELSRLLCP</sequence>
<reference evidence="2" key="2">
    <citation type="submission" date="2020-08" db="EMBL/GenBank/DDBJ databases">
        <authorList>
            <person name="Shumante A."/>
            <person name="Zimin A.V."/>
            <person name="Puiu D."/>
            <person name="Salzberg S.L."/>
        </authorList>
    </citation>
    <scope>NUCLEOTIDE SEQUENCE</scope>
    <source>
        <strain evidence="2">WC2-LM</strain>
        <tissue evidence="2">Liver</tissue>
    </source>
</reference>
<keyword evidence="1" id="KW-0472">Membrane</keyword>
<organism evidence="3 4">
    <name type="scientific">Marmota monax</name>
    <name type="common">Woodchuck</name>
    <dbReference type="NCBI Taxonomy" id="9995"/>
    <lineage>
        <taxon>Eukaryota</taxon>
        <taxon>Metazoa</taxon>
        <taxon>Chordata</taxon>
        <taxon>Craniata</taxon>
        <taxon>Vertebrata</taxon>
        <taxon>Euteleostomi</taxon>
        <taxon>Mammalia</taxon>
        <taxon>Eutheria</taxon>
        <taxon>Euarchontoglires</taxon>
        <taxon>Glires</taxon>
        <taxon>Rodentia</taxon>
        <taxon>Sciuromorpha</taxon>
        <taxon>Sciuridae</taxon>
        <taxon>Xerinae</taxon>
        <taxon>Marmotini</taxon>
        <taxon>Marmota</taxon>
    </lineage>
</organism>
<keyword evidence="1" id="KW-1133">Transmembrane helix</keyword>